<sequence length="214" mass="24478">MIMGNCPTCPECPGKNEPCFVRGHILLWGGIISIIAIVITILVGYICHWLGHRKGMKKGFDRGEDTERKRQQKIKEKVLHESEEVSKRLLIEVLDRSRSFRKNQQIDGSEHLISNIHQQKSSVAHVISPMIMDNPQNNLQRNNSFPYNSSCQRNSITQFPQINSTQYYRDSTPVSRWKETNLPANATQSSTINLRDRSVNNNHRYGLSGETSLC</sequence>
<reference evidence="2" key="1">
    <citation type="journal article" date="2020" name="Ecol. Evol.">
        <title>Genome structure and content of the rice root-knot nematode (Meloidogyne graminicola).</title>
        <authorList>
            <person name="Phan N.T."/>
            <person name="Danchin E.G.J."/>
            <person name="Klopp C."/>
            <person name="Perfus-Barbeoch L."/>
            <person name="Kozlowski D.K."/>
            <person name="Koutsovoulos G.D."/>
            <person name="Lopez-Roques C."/>
            <person name="Bouchez O."/>
            <person name="Zahm M."/>
            <person name="Besnard G."/>
            <person name="Bellafiore S."/>
        </authorList>
    </citation>
    <scope>NUCLEOTIDE SEQUENCE</scope>
    <source>
        <strain evidence="2">VN-18</strain>
    </source>
</reference>
<comment type="caution">
    <text evidence="2">The sequence shown here is derived from an EMBL/GenBank/DDBJ whole genome shotgun (WGS) entry which is preliminary data.</text>
</comment>
<gene>
    <name evidence="2" type="ORF">Mgra_00006375</name>
</gene>
<keyword evidence="3" id="KW-1185">Reference proteome</keyword>
<keyword evidence="1" id="KW-0812">Transmembrane</keyword>
<dbReference type="EMBL" id="JABEBT010000062">
    <property type="protein sequence ID" value="KAF7634197.1"/>
    <property type="molecule type" value="Genomic_DNA"/>
</dbReference>
<keyword evidence="1" id="KW-1133">Transmembrane helix</keyword>
<dbReference type="Proteomes" id="UP000605970">
    <property type="component" value="Unassembled WGS sequence"/>
</dbReference>
<organism evidence="2 3">
    <name type="scientific">Meloidogyne graminicola</name>
    <dbReference type="NCBI Taxonomy" id="189291"/>
    <lineage>
        <taxon>Eukaryota</taxon>
        <taxon>Metazoa</taxon>
        <taxon>Ecdysozoa</taxon>
        <taxon>Nematoda</taxon>
        <taxon>Chromadorea</taxon>
        <taxon>Rhabditida</taxon>
        <taxon>Tylenchina</taxon>
        <taxon>Tylenchomorpha</taxon>
        <taxon>Tylenchoidea</taxon>
        <taxon>Meloidogynidae</taxon>
        <taxon>Meloidogyninae</taxon>
        <taxon>Meloidogyne</taxon>
    </lineage>
</organism>
<evidence type="ECO:0000313" key="3">
    <source>
        <dbReference type="Proteomes" id="UP000605970"/>
    </source>
</evidence>
<accession>A0A8S9ZL57</accession>
<feature type="transmembrane region" description="Helical" evidence="1">
    <location>
        <begin position="25"/>
        <end position="50"/>
    </location>
</feature>
<name>A0A8S9ZL57_9BILA</name>
<proteinExistence type="predicted"/>
<protein>
    <submittedName>
        <fullName evidence="2">Uncharacterized protein</fullName>
    </submittedName>
</protein>
<dbReference type="AlphaFoldDB" id="A0A8S9ZL57"/>
<evidence type="ECO:0000313" key="2">
    <source>
        <dbReference type="EMBL" id="KAF7634197.1"/>
    </source>
</evidence>
<keyword evidence="1" id="KW-0472">Membrane</keyword>
<dbReference type="OrthoDB" id="5886641at2759"/>
<evidence type="ECO:0000256" key="1">
    <source>
        <dbReference type="SAM" id="Phobius"/>
    </source>
</evidence>